<feature type="region of interest" description="Disordered" evidence="1">
    <location>
        <begin position="226"/>
        <end position="316"/>
    </location>
</feature>
<proteinExistence type="predicted"/>
<feature type="compositionally biased region" description="Pro residues" evidence="1">
    <location>
        <begin position="958"/>
        <end position="975"/>
    </location>
</feature>
<feature type="compositionally biased region" description="Low complexity" evidence="1">
    <location>
        <begin position="226"/>
        <end position="240"/>
    </location>
</feature>
<feature type="compositionally biased region" description="Basic and acidic residues" evidence="1">
    <location>
        <begin position="736"/>
        <end position="762"/>
    </location>
</feature>
<reference evidence="2" key="1">
    <citation type="submission" date="2020-11" db="EMBL/GenBank/DDBJ databases">
        <authorList>
            <person name="Tran Van P."/>
        </authorList>
    </citation>
    <scope>NUCLEOTIDE SEQUENCE</scope>
</reference>
<feature type="compositionally biased region" description="Polar residues" evidence="1">
    <location>
        <begin position="704"/>
        <end position="717"/>
    </location>
</feature>
<feature type="compositionally biased region" description="Polar residues" evidence="1">
    <location>
        <begin position="241"/>
        <end position="269"/>
    </location>
</feature>
<accession>A0A7R8W5W7</accession>
<feature type="compositionally biased region" description="Basic and acidic residues" evidence="1">
    <location>
        <begin position="821"/>
        <end position="956"/>
    </location>
</feature>
<evidence type="ECO:0000256" key="1">
    <source>
        <dbReference type="SAM" id="MobiDB-lite"/>
    </source>
</evidence>
<name>A0A7R8W5W7_9CRUS</name>
<feature type="compositionally biased region" description="Polar residues" evidence="1">
    <location>
        <begin position="1079"/>
        <end position="1093"/>
    </location>
</feature>
<feature type="compositionally biased region" description="Acidic residues" evidence="1">
    <location>
        <begin position="763"/>
        <end position="780"/>
    </location>
</feature>
<feature type="region of interest" description="Disordered" evidence="1">
    <location>
        <begin position="368"/>
        <end position="415"/>
    </location>
</feature>
<feature type="compositionally biased region" description="Polar residues" evidence="1">
    <location>
        <begin position="283"/>
        <end position="299"/>
    </location>
</feature>
<dbReference type="AlphaFoldDB" id="A0A7R8W5W7"/>
<gene>
    <name evidence="2" type="ORF">CTOB1V02_LOCUS2281</name>
</gene>
<evidence type="ECO:0000313" key="2">
    <source>
        <dbReference type="EMBL" id="CAD7224314.1"/>
    </source>
</evidence>
<organism evidence="2">
    <name type="scientific">Cyprideis torosa</name>
    <dbReference type="NCBI Taxonomy" id="163714"/>
    <lineage>
        <taxon>Eukaryota</taxon>
        <taxon>Metazoa</taxon>
        <taxon>Ecdysozoa</taxon>
        <taxon>Arthropoda</taxon>
        <taxon>Crustacea</taxon>
        <taxon>Oligostraca</taxon>
        <taxon>Ostracoda</taxon>
        <taxon>Podocopa</taxon>
        <taxon>Podocopida</taxon>
        <taxon>Cytherocopina</taxon>
        <taxon>Cytheroidea</taxon>
        <taxon>Cytherideidae</taxon>
        <taxon>Cyprideis</taxon>
    </lineage>
</organism>
<feature type="compositionally biased region" description="Pro residues" evidence="1">
    <location>
        <begin position="1050"/>
        <end position="1067"/>
    </location>
</feature>
<feature type="region of interest" description="Disordered" evidence="1">
    <location>
        <begin position="821"/>
        <end position="985"/>
    </location>
</feature>
<dbReference type="EMBL" id="OB660347">
    <property type="protein sequence ID" value="CAD7224314.1"/>
    <property type="molecule type" value="Genomic_DNA"/>
</dbReference>
<protein>
    <submittedName>
        <fullName evidence="2">Uncharacterized protein</fullName>
    </submittedName>
</protein>
<feature type="region of interest" description="Disordered" evidence="1">
    <location>
        <begin position="1046"/>
        <end position="1093"/>
    </location>
</feature>
<feature type="region of interest" description="Disordered" evidence="1">
    <location>
        <begin position="702"/>
        <end position="793"/>
    </location>
</feature>
<feature type="compositionally biased region" description="Polar residues" evidence="1">
    <location>
        <begin position="109"/>
        <end position="147"/>
    </location>
</feature>
<feature type="region of interest" description="Disordered" evidence="1">
    <location>
        <begin position="103"/>
        <end position="181"/>
    </location>
</feature>
<sequence>MYDRRRSLPPTRATGVWIENHAPRLRQLSTSNQVSLHQRMKSDRQAFSAVARNSQDYQNNHALILRRSTHGFYAPVTLNPSQRAHDNTSKHLEKTLRPYQWVQGGYTPTAPQSQSHNFQTPTSRRQSQRSYVPTPQRIPNGQRSRVVQNMPDGSFPQNSTPKRRSQSQPWPNPSGMKHTASPYIQTPQLQTPVALSAAAYKSTTPKRFNSQAPSEPREFTMAPFGASAARSPIRSARQAAQTSKPRTSSGTPQMRRTPQTPKHAFNQTPVAKHSRRSALLPNATRQYTPIRSSTNTPNPSEKGWNISDGNKTPKKVPKLKELGYEKKYVIHSNGATVPILVPSEYSPGYLKSGAQATLVPVYKIHTKEPGTMSNRGKQFARHPASYRQGDQGGGQDRMPGEGNEPADEEHPSPVCEPEDELAEVREECSCYEGQPPINLEEKTEEDMLPVICEKLQKSDQEGGDQEECFEVSEDAICKADDDPTEKFKPCGKFYDNTYTAFTIGNPNQNAQDQSIMECHKLYWKKFRERKAEMMSNWKQNEMWKDTMRLAKEFGSTLKEQNDIVNRFRKLPCKMNDMDGQKVAVEQQIQNQDDGPCVELRQQLPNEWSTCRAIERSAERTDDLNPQCPPEYWHLNPPEEAKAGCFVEGRCPPGYLYKKEEFDQINKDKECPPTEILVQQYGGQEQAWQSATPTRRALMAAGQDLNLTTESAQTTNRLDNTEETNNEDVPVAKPSRARKEGKVSSEEDRMELHPGQEGGKGDTDDTDDTDCTDTTSDEACEAEGANNGCADKTCKKETSCERLERLDKEYEKKVFECKRQLAEQEKKEQEEREELLRAEHERQEEDERERMEQRQRDERDRREKELRQRKDQRDKEEREEQERQMQEEQDERAREDREKRRRQQQKDQEKRRREEARKKEEEYYQEREEDEKQRKEEEERRKIREEKAKAAEKKGEPAKQPPPAGPMVPVPLPGQPQPARAGFYPYAHHNAPPRPVVLAQIPRVIPGTVPGLVPAVVPAVVPGATPVVTYPAPPYVTYPAPMRMPLSTPLASPPVVQPPLRAPQPLAQPAPRSSQPPQNRPTTSANNPQNTRSS</sequence>